<keyword evidence="2" id="KW-1185">Reference proteome</keyword>
<evidence type="ECO:0000313" key="2">
    <source>
        <dbReference type="Proteomes" id="UP000633365"/>
    </source>
</evidence>
<dbReference type="GO" id="GO:0009036">
    <property type="term" value="F:type II site-specific deoxyribonuclease activity"/>
    <property type="evidence" value="ECO:0007669"/>
    <property type="project" value="InterPro"/>
</dbReference>
<dbReference type="InterPro" id="IPR019046">
    <property type="entry name" value="Restrct_endonuc_II_NgoPII"/>
</dbReference>
<dbReference type="Pfam" id="PF09521">
    <property type="entry name" value="RE_NgoPII"/>
    <property type="match status" value="1"/>
</dbReference>
<evidence type="ECO:0000313" key="1">
    <source>
        <dbReference type="EMBL" id="MBK6088772.1"/>
    </source>
</evidence>
<name>A0A935C315_9FIRM</name>
<accession>A0A935C315</accession>
<proteinExistence type="predicted"/>
<keyword evidence="1" id="KW-0255">Endonuclease</keyword>
<keyword evidence="1" id="KW-0378">Hydrolase</keyword>
<organism evidence="1 2">
    <name type="scientific">Ruminococcus difficilis</name>
    <dbReference type="NCBI Taxonomy" id="2763069"/>
    <lineage>
        <taxon>Bacteria</taxon>
        <taxon>Bacillati</taxon>
        <taxon>Bacillota</taxon>
        <taxon>Clostridia</taxon>
        <taxon>Eubacteriales</taxon>
        <taxon>Oscillospiraceae</taxon>
        <taxon>Ruminococcus</taxon>
    </lineage>
</organism>
<comment type="caution">
    <text evidence="1">The sequence shown here is derived from an EMBL/GenBank/DDBJ whole genome shotgun (WGS) entry which is preliminary data.</text>
</comment>
<gene>
    <name evidence="1" type="ORF">JKK62_08940</name>
</gene>
<sequence length="285" mass="32420">MNIINAIINLINAVSTNIETFTEGNNRANNMGEGLENYVRDLFADSLSEANPNNKRVKLNQAFSYLGSKNFSPDGMLRCGDAIEIKKIESKTSDIALNSSYPKQKIKKSDPRVATACKNARGDSDWIERDIIYAVGYVPNNTRNLKMLGMVYGTEYCAASDLYESIFTTVKDKIAEIPEFDFTETRELAHMNGIDPLERTYWRARSMWGIKNPWKAFNDVYHYDDSKEFSFMCIINNEKWSSFTNIEELIELSQSDDRLTISDIQVPNPDNAADLVDAKLISFSY</sequence>
<protein>
    <submittedName>
        <fullName evidence="1">NgoPII family restriction endonuclease</fullName>
    </submittedName>
</protein>
<dbReference type="Proteomes" id="UP000633365">
    <property type="component" value="Unassembled WGS sequence"/>
</dbReference>
<keyword evidence="1" id="KW-0540">Nuclease</keyword>
<reference evidence="1" key="1">
    <citation type="submission" date="2021-01" db="EMBL/GenBank/DDBJ databases">
        <title>Genome public.</title>
        <authorList>
            <person name="Liu C."/>
            <person name="Sun Q."/>
        </authorList>
    </citation>
    <scope>NUCLEOTIDE SEQUENCE</scope>
    <source>
        <strain evidence="1">M6</strain>
    </source>
</reference>
<dbReference type="AlphaFoldDB" id="A0A935C315"/>
<dbReference type="GO" id="GO:0009307">
    <property type="term" value="P:DNA restriction-modification system"/>
    <property type="evidence" value="ECO:0007669"/>
    <property type="project" value="InterPro"/>
</dbReference>
<dbReference type="RefSeq" id="WP_201427616.1">
    <property type="nucleotide sequence ID" value="NZ_JAEQMG010000083.1"/>
</dbReference>
<dbReference type="EMBL" id="JAEQMG010000083">
    <property type="protein sequence ID" value="MBK6088772.1"/>
    <property type="molecule type" value="Genomic_DNA"/>
</dbReference>
<dbReference type="GO" id="GO:0003677">
    <property type="term" value="F:DNA binding"/>
    <property type="evidence" value="ECO:0007669"/>
    <property type="project" value="InterPro"/>
</dbReference>